<organism evidence="2 3">
    <name type="scientific">Mortierella alpina</name>
    <name type="common">Oleaginous fungus</name>
    <name type="synonym">Mortierella renispora</name>
    <dbReference type="NCBI Taxonomy" id="64518"/>
    <lineage>
        <taxon>Eukaryota</taxon>
        <taxon>Fungi</taxon>
        <taxon>Fungi incertae sedis</taxon>
        <taxon>Mucoromycota</taxon>
        <taxon>Mortierellomycotina</taxon>
        <taxon>Mortierellomycetes</taxon>
        <taxon>Mortierellales</taxon>
        <taxon>Mortierellaceae</taxon>
        <taxon>Mortierella</taxon>
    </lineage>
</organism>
<feature type="region of interest" description="Disordered" evidence="1">
    <location>
        <begin position="525"/>
        <end position="551"/>
    </location>
</feature>
<name>A0A9P8CVI4_MORAP</name>
<feature type="region of interest" description="Disordered" evidence="1">
    <location>
        <begin position="344"/>
        <end position="379"/>
    </location>
</feature>
<feature type="compositionally biased region" description="Polar residues" evidence="1">
    <location>
        <begin position="344"/>
        <end position="366"/>
    </location>
</feature>
<dbReference type="EMBL" id="JAIFTL010000236">
    <property type="protein sequence ID" value="KAG9321037.1"/>
    <property type="molecule type" value="Genomic_DNA"/>
</dbReference>
<feature type="region of interest" description="Disordered" evidence="1">
    <location>
        <begin position="61"/>
        <end position="208"/>
    </location>
</feature>
<evidence type="ECO:0000256" key="1">
    <source>
        <dbReference type="SAM" id="MobiDB-lite"/>
    </source>
</evidence>
<feature type="compositionally biased region" description="Polar residues" evidence="1">
    <location>
        <begin position="89"/>
        <end position="112"/>
    </location>
</feature>
<evidence type="ECO:0000313" key="2">
    <source>
        <dbReference type="EMBL" id="KAG9321037.1"/>
    </source>
</evidence>
<feature type="region of interest" description="Disordered" evidence="1">
    <location>
        <begin position="664"/>
        <end position="707"/>
    </location>
</feature>
<protein>
    <submittedName>
        <fullName evidence="2">Uncharacterized protein</fullName>
    </submittedName>
</protein>
<feature type="compositionally biased region" description="Low complexity" evidence="1">
    <location>
        <begin position="695"/>
        <end position="707"/>
    </location>
</feature>
<feature type="region of interest" description="Disordered" evidence="1">
    <location>
        <begin position="570"/>
        <end position="596"/>
    </location>
</feature>
<evidence type="ECO:0000313" key="3">
    <source>
        <dbReference type="Proteomes" id="UP000717515"/>
    </source>
</evidence>
<dbReference type="Proteomes" id="UP000717515">
    <property type="component" value="Unassembled WGS sequence"/>
</dbReference>
<feature type="compositionally biased region" description="Polar residues" evidence="1">
    <location>
        <begin position="61"/>
        <end position="72"/>
    </location>
</feature>
<feature type="region of interest" description="Disordered" evidence="1">
    <location>
        <begin position="1"/>
        <end position="33"/>
    </location>
</feature>
<feature type="compositionally biased region" description="Polar residues" evidence="1">
    <location>
        <begin position="180"/>
        <end position="190"/>
    </location>
</feature>
<accession>A0A9P8CVI4</accession>
<dbReference type="AlphaFoldDB" id="A0A9P8CVI4"/>
<sequence>MASSSKTLRAPLALQNSKQGPDMPHDSPRHFLPAQKTSMIRRILRTSTKDPQPLTVQTAASHTLLDSKQECIQSPYSSSSTMPSTGSSEANGGSSPMLSPPTLSAKTASSVTKELPARKPHGSLTRVKQTLVRKINARRVGADPRSSSCTPSSPTSPSSRASTSSESSASEPHSVASSPRPSTDSYTQPSAVDPTLDRSQGRLKRWQTRSTNKLKTWLNVHPTQRELTTVDDSQDRPEINQQQAFEPTPATPPPDLEVHSTEVAIQEHSAAAGSLVASQDLLPLSGPLPPQDPKLLHRRRASEHQPFVYTSALQTLGDDHASYFRPLRSLSRRSLDRPVRIPVRSSSLPRSFGTAGSASWNRQPLEQSEEGHLPALSSPPALAAPYMALDNILEDSKETTIMDGANTEAPPAEYSEEAAAVVSEALSTSCAVSLPHPFDSADELPMLQPCSPSLTQELQETTFILSVWAPASVSTLPHGRTLLGVSVLSRKRRHCKARRLSDISVLVAKRSRNVRRETSKRRGWATCVRSESPDREYASEQTGHDPIESASLCSADHGTKRASVVGTPARCLDDDEDQKSNPLDIPETHQTPSLPTGTYALDVSYPTYQADSISKTYPGQVDCRRAGCVFPINVDPVTGIRHGYCSIQCARLCGENPRVPSPKMADISYEKPAPKATKQIKSSNASTAYSTPPESDVASLSSSDALD</sequence>
<comment type="caution">
    <text evidence="2">The sequence shown here is derived from an EMBL/GenBank/DDBJ whole genome shotgun (WGS) entry which is preliminary data.</text>
</comment>
<feature type="compositionally biased region" description="Basic and acidic residues" evidence="1">
    <location>
        <begin position="531"/>
        <end position="547"/>
    </location>
</feature>
<feature type="compositionally biased region" description="Low complexity" evidence="1">
    <location>
        <begin position="74"/>
        <end position="88"/>
    </location>
</feature>
<reference evidence="2" key="1">
    <citation type="submission" date="2021-07" db="EMBL/GenBank/DDBJ databases">
        <title>Draft genome of Mortierella alpina, strain LL118, isolated from an aspen leaf litter sample.</title>
        <authorList>
            <person name="Yang S."/>
            <person name="Vinatzer B.A."/>
        </authorList>
    </citation>
    <scope>NUCLEOTIDE SEQUENCE</scope>
    <source>
        <strain evidence="2">LL118</strain>
    </source>
</reference>
<feature type="compositionally biased region" description="Polar residues" evidence="1">
    <location>
        <begin position="679"/>
        <end position="693"/>
    </location>
</feature>
<proteinExistence type="predicted"/>
<gene>
    <name evidence="2" type="ORF">KVV02_002467</name>
</gene>
<feature type="compositionally biased region" description="Low complexity" evidence="1">
    <location>
        <begin position="144"/>
        <end position="179"/>
    </location>
</feature>